<evidence type="ECO:0000313" key="6">
    <source>
        <dbReference type="Proteomes" id="UP000828924"/>
    </source>
</evidence>
<dbReference type="Proteomes" id="UP000828924">
    <property type="component" value="Chromosome"/>
</dbReference>
<gene>
    <name evidence="5" type="ORF">J4032_17165</name>
</gene>
<dbReference type="SUPFAM" id="SSF55781">
    <property type="entry name" value="GAF domain-like"/>
    <property type="match status" value="1"/>
</dbReference>
<name>A0ABY3WR89_9ACTN</name>
<dbReference type="InterPro" id="IPR005471">
    <property type="entry name" value="Tscrpt_reg_IclR_N"/>
</dbReference>
<evidence type="ECO:0000256" key="1">
    <source>
        <dbReference type="ARBA" id="ARBA00023015"/>
    </source>
</evidence>
<dbReference type="InterPro" id="IPR050707">
    <property type="entry name" value="HTH_MetabolicPath_Reg"/>
</dbReference>
<dbReference type="InterPro" id="IPR014757">
    <property type="entry name" value="Tscrpt_reg_IclR_C"/>
</dbReference>
<keyword evidence="2" id="KW-0238">DNA-binding</keyword>
<dbReference type="PANTHER" id="PTHR30136">
    <property type="entry name" value="HELIX-TURN-HELIX TRANSCRIPTIONAL REGULATOR, ICLR FAMILY"/>
    <property type="match status" value="1"/>
</dbReference>
<organism evidence="5 6">
    <name type="scientific">Streptomyces formicae</name>
    <dbReference type="NCBI Taxonomy" id="1616117"/>
    <lineage>
        <taxon>Bacteria</taxon>
        <taxon>Bacillati</taxon>
        <taxon>Actinomycetota</taxon>
        <taxon>Actinomycetes</taxon>
        <taxon>Kitasatosporales</taxon>
        <taxon>Streptomycetaceae</taxon>
        <taxon>Streptomyces</taxon>
    </lineage>
</organism>
<dbReference type="RefSeq" id="WP_242331725.1">
    <property type="nucleotide sequence ID" value="NZ_CP071872.1"/>
</dbReference>
<proteinExistence type="predicted"/>
<dbReference type="PROSITE" id="PS51078">
    <property type="entry name" value="ICLR_ED"/>
    <property type="match status" value="1"/>
</dbReference>
<evidence type="ECO:0000313" key="5">
    <source>
        <dbReference type="EMBL" id="UNM13011.1"/>
    </source>
</evidence>
<dbReference type="InterPro" id="IPR029016">
    <property type="entry name" value="GAF-like_dom_sf"/>
</dbReference>
<dbReference type="Pfam" id="PF01614">
    <property type="entry name" value="IclR_C"/>
    <property type="match status" value="1"/>
</dbReference>
<keyword evidence="6" id="KW-1185">Reference proteome</keyword>
<evidence type="ECO:0000256" key="2">
    <source>
        <dbReference type="ARBA" id="ARBA00023125"/>
    </source>
</evidence>
<evidence type="ECO:0000259" key="4">
    <source>
        <dbReference type="PROSITE" id="PS51078"/>
    </source>
</evidence>
<sequence length="235" mass="24715">MSGRQSTAHRLMAMLVYHGFVEQDPSSRLYRAGSALVGIGLAAVQRMDVRAVARPLLQSLAAETGATVHLGVSEGTQVRFVDGVESELALRVSNRTGRVLPAHTTSLGKAMLARLPREQVRALYPTEALTHVTAATTTRRSELIAKLERVRTCGYALNAGESEDGVGSVGVGSVGVAVVRPSGALAGGLSIGAPLSRISDEKRERYLRPLTEAGGKLAALLAWAVLVERPGVTQG</sequence>
<dbReference type="PANTHER" id="PTHR30136:SF24">
    <property type="entry name" value="HTH-TYPE TRANSCRIPTIONAL REPRESSOR ALLR"/>
    <property type="match status" value="1"/>
</dbReference>
<evidence type="ECO:0000256" key="3">
    <source>
        <dbReference type="ARBA" id="ARBA00023163"/>
    </source>
</evidence>
<dbReference type="SUPFAM" id="SSF46785">
    <property type="entry name" value="Winged helix' DNA-binding domain"/>
    <property type="match status" value="1"/>
</dbReference>
<keyword evidence="3" id="KW-0804">Transcription</keyword>
<dbReference type="EMBL" id="CP071872">
    <property type="protein sequence ID" value="UNM13011.1"/>
    <property type="molecule type" value="Genomic_DNA"/>
</dbReference>
<accession>A0ABY3WR89</accession>
<dbReference type="Gene3D" id="3.30.450.40">
    <property type="match status" value="1"/>
</dbReference>
<dbReference type="InterPro" id="IPR036390">
    <property type="entry name" value="WH_DNA-bd_sf"/>
</dbReference>
<dbReference type="Gene3D" id="1.10.10.10">
    <property type="entry name" value="Winged helix-like DNA-binding domain superfamily/Winged helix DNA-binding domain"/>
    <property type="match status" value="1"/>
</dbReference>
<feature type="domain" description="IclR-ED" evidence="4">
    <location>
        <begin position="35"/>
        <end position="223"/>
    </location>
</feature>
<protein>
    <submittedName>
        <fullName evidence="5">IclR family transcriptional regulator</fullName>
    </submittedName>
</protein>
<dbReference type="Pfam" id="PF09339">
    <property type="entry name" value="HTH_IclR"/>
    <property type="match status" value="1"/>
</dbReference>
<dbReference type="InterPro" id="IPR036388">
    <property type="entry name" value="WH-like_DNA-bd_sf"/>
</dbReference>
<keyword evidence="1" id="KW-0805">Transcription regulation</keyword>
<reference evidence="5 6" key="1">
    <citation type="submission" date="2021-03" db="EMBL/GenBank/DDBJ databases">
        <title>Complete genome of Streptomyces formicae strain 1H-GS9 (DSM 100524).</title>
        <authorList>
            <person name="Atanasov K.E."/>
            <person name="Altabella T."/>
            <person name="Ferrer A."/>
        </authorList>
    </citation>
    <scope>NUCLEOTIDE SEQUENCE [LARGE SCALE GENOMIC DNA]</scope>
    <source>
        <strain evidence="5 6">1H-GS9</strain>
    </source>
</reference>